<gene>
    <name evidence="6" type="ORF">B9G39_16750</name>
</gene>
<comment type="caution">
    <text evidence="6">The sequence shown here is derived from an EMBL/GenBank/DDBJ whole genome shotgun (WGS) entry which is preliminary data.</text>
</comment>
<dbReference type="Proteomes" id="UP000257039">
    <property type="component" value="Unassembled WGS sequence"/>
</dbReference>
<feature type="domain" description="UspA" evidence="5">
    <location>
        <begin position="161"/>
        <end position="303"/>
    </location>
</feature>
<name>A0A4P9VSG3_9GAMM</name>
<dbReference type="PANTHER" id="PTHR47892">
    <property type="entry name" value="UNIVERSAL STRESS PROTEIN E"/>
    <property type="match status" value="1"/>
</dbReference>
<organism evidence="6 7">
    <name type="scientific">Zooshikella ganghwensis</name>
    <dbReference type="NCBI Taxonomy" id="202772"/>
    <lineage>
        <taxon>Bacteria</taxon>
        <taxon>Pseudomonadati</taxon>
        <taxon>Pseudomonadota</taxon>
        <taxon>Gammaproteobacteria</taxon>
        <taxon>Oceanospirillales</taxon>
        <taxon>Zooshikellaceae</taxon>
        <taxon>Zooshikella</taxon>
    </lineage>
</organism>
<keyword evidence="7" id="KW-1185">Reference proteome</keyword>
<comment type="function">
    <text evidence="4">Required for resistance to DNA-damaging agents.</text>
</comment>
<evidence type="ECO:0000313" key="7">
    <source>
        <dbReference type="Proteomes" id="UP000257039"/>
    </source>
</evidence>
<dbReference type="Gene3D" id="3.40.50.12370">
    <property type="match status" value="1"/>
</dbReference>
<sequence length="314" mass="35045">MNIQKILVPISPEQTVTERFHQIFQFANKKKVSVTLLSVIEQITPNCVAQYTQQASWEILDQIKNEQQKKLESDVNALSAQYKDCAFNYELVSGIPFVEIIKKASEGKFNLIAIDAGRGYKSRAAQFGSTTRHLMRKSPTPLWTVVSDYQAKINRVLAAVDVAAPTDDGLELNKKIISCAAAFAAANKAELYVFHAWRLFGEGYFRSWGRLSELEIAEYALKERDARNEKLTELTRPVEEAKITLHQVLSEGEPEEILPAFINQNGVDLLVMGTVCRTGIAGFLIGNKAENLLDAVRCSVITLKPEHFDSPVLG</sequence>
<comment type="similarity">
    <text evidence="2">Belongs to the universal stress protein A family.</text>
</comment>
<dbReference type="AlphaFoldDB" id="A0A4P9VSG3"/>
<feature type="domain" description="UspA" evidence="5">
    <location>
        <begin position="3"/>
        <end position="145"/>
    </location>
</feature>
<dbReference type="Pfam" id="PF00582">
    <property type="entry name" value="Usp"/>
    <property type="match status" value="2"/>
</dbReference>
<dbReference type="GO" id="GO:0005737">
    <property type="term" value="C:cytoplasm"/>
    <property type="evidence" value="ECO:0007669"/>
    <property type="project" value="UniProtKB-SubCell"/>
</dbReference>
<proteinExistence type="inferred from homology"/>
<dbReference type="InterPro" id="IPR006016">
    <property type="entry name" value="UspA"/>
</dbReference>
<reference evidence="6 7" key="1">
    <citation type="submission" date="2017-04" db="EMBL/GenBank/DDBJ databases">
        <title>Draft genome sequence of Zooshikella ganghwensis VG4 isolated from Red Sea sediments.</title>
        <authorList>
            <person name="Rehman Z."/>
            <person name="Alam I."/>
            <person name="Kamau A."/>
            <person name="Bajic V."/>
            <person name="Leiknes T."/>
        </authorList>
    </citation>
    <scope>NUCLEOTIDE SEQUENCE [LARGE SCALE GENOMIC DNA]</scope>
    <source>
        <strain evidence="6 7">VG4</strain>
    </source>
</reference>
<evidence type="ECO:0000256" key="4">
    <source>
        <dbReference type="ARBA" id="ARBA00037131"/>
    </source>
</evidence>
<dbReference type="EMBL" id="NDXW01000001">
    <property type="protein sequence ID" value="RDH44950.1"/>
    <property type="molecule type" value="Genomic_DNA"/>
</dbReference>
<evidence type="ECO:0000259" key="5">
    <source>
        <dbReference type="Pfam" id="PF00582"/>
    </source>
</evidence>
<dbReference type="PANTHER" id="PTHR47892:SF1">
    <property type="entry name" value="UNIVERSAL STRESS PROTEIN E"/>
    <property type="match status" value="1"/>
</dbReference>
<dbReference type="RefSeq" id="WP_094787996.1">
    <property type="nucleotide sequence ID" value="NZ_NDXW01000001.1"/>
</dbReference>
<evidence type="ECO:0000313" key="6">
    <source>
        <dbReference type="EMBL" id="RDH44950.1"/>
    </source>
</evidence>
<dbReference type="SUPFAM" id="SSF52402">
    <property type="entry name" value="Adenine nucleotide alpha hydrolases-like"/>
    <property type="match status" value="2"/>
</dbReference>
<evidence type="ECO:0000256" key="1">
    <source>
        <dbReference type="ARBA" id="ARBA00004496"/>
    </source>
</evidence>
<dbReference type="CDD" id="cd00293">
    <property type="entry name" value="USP-like"/>
    <property type="match status" value="1"/>
</dbReference>
<evidence type="ECO:0000256" key="2">
    <source>
        <dbReference type="ARBA" id="ARBA00008791"/>
    </source>
</evidence>
<accession>A0A4P9VSG3</accession>
<evidence type="ECO:0000256" key="3">
    <source>
        <dbReference type="ARBA" id="ARBA00022490"/>
    </source>
</evidence>
<protein>
    <submittedName>
        <fullName evidence="6">Universal stress protein</fullName>
    </submittedName>
</protein>
<keyword evidence="3" id="KW-0963">Cytoplasm</keyword>
<comment type="subcellular location">
    <subcellularLocation>
        <location evidence="1">Cytoplasm</location>
    </subcellularLocation>
</comment>